<feature type="transmembrane region" description="Helical" evidence="7">
    <location>
        <begin position="378"/>
        <end position="398"/>
    </location>
</feature>
<organism evidence="9 10">
    <name type="scientific">Thalassomonas actiniarum</name>
    <dbReference type="NCBI Taxonomy" id="485447"/>
    <lineage>
        <taxon>Bacteria</taxon>
        <taxon>Pseudomonadati</taxon>
        <taxon>Pseudomonadota</taxon>
        <taxon>Gammaproteobacteria</taxon>
        <taxon>Alteromonadales</taxon>
        <taxon>Colwelliaceae</taxon>
        <taxon>Thalassomonas</taxon>
    </lineage>
</organism>
<evidence type="ECO:0000259" key="8">
    <source>
        <dbReference type="PROSITE" id="PS50850"/>
    </source>
</evidence>
<feature type="transmembrane region" description="Helical" evidence="7">
    <location>
        <begin position="12"/>
        <end position="32"/>
    </location>
</feature>
<dbReference type="InterPro" id="IPR051788">
    <property type="entry name" value="MFS_Transporter"/>
</dbReference>
<evidence type="ECO:0000256" key="1">
    <source>
        <dbReference type="ARBA" id="ARBA00004127"/>
    </source>
</evidence>
<evidence type="ECO:0000313" key="9">
    <source>
        <dbReference type="EMBL" id="WDD97944.1"/>
    </source>
</evidence>
<keyword evidence="10" id="KW-1185">Reference proteome</keyword>
<dbReference type="Proteomes" id="UP000032568">
    <property type="component" value="Chromosome"/>
</dbReference>
<dbReference type="Pfam" id="PF07690">
    <property type="entry name" value="MFS_1"/>
    <property type="match status" value="1"/>
</dbReference>
<evidence type="ECO:0000256" key="3">
    <source>
        <dbReference type="ARBA" id="ARBA00022448"/>
    </source>
</evidence>
<feature type="domain" description="Major facilitator superfamily (MFS) profile" evidence="8">
    <location>
        <begin position="11"/>
        <end position="402"/>
    </location>
</feature>
<evidence type="ECO:0000313" key="10">
    <source>
        <dbReference type="Proteomes" id="UP000032568"/>
    </source>
</evidence>
<keyword evidence="4 7" id="KW-0812">Transmembrane</keyword>
<accession>A0AAF0C2R8</accession>
<feature type="transmembrane region" description="Helical" evidence="7">
    <location>
        <begin position="203"/>
        <end position="221"/>
    </location>
</feature>
<name>A0AAF0C2R8_9GAMM</name>
<reference evidence="9 10" key="1">
    <citation type="journal article" date="2015" name="Genome Announc.">
        <title>Draft Genome Sequences of Marine Isolates of Thalassomonas viridans and Thalassomonas actiniarum.</title>
        <authorList>
            <person name="Olonade I."/>
            <person name="van Zyl L.J."/>
            <person name="Trindade M."/>
        </authorList>
    </citation>
    <scope>NUCLEOTIDE SEQUENCE [LARGE SCALE GENOMIC DNA]</scope>
    <source>
        <strain evidence="9 10">A5K-106</strain>
    </source>
</reference>
<evidence type="ECO:0000256" key="4">
    <source>
        <dbReference type="ARBA" id="ARBA00022692"/>
    </source>
</evidence>
<comment type="subcellular location">
    <subcellularLocation>
        <location evidence="1">Endomembrane system</location>
        <topology evidence="1">Multi-pass membrane protein</topology>
    </subcellularLocation>
</comment>
<dbReference type="GO" id="GO:0022857">
    <property type="term" value="F:transmembrane transporter activity"/>
    <property type="evidence" value="ECO:0007669"/>
    <property type="project" value="InterPro"/>
</dbReference>
<dbReference type="EMBL" id="CP059735">
    <property type="protein sequence ID" value="WDD97944.1"/>
    <property type="molecule type" value="Genomic_DNA"/>
</dbReference>
<dbReference type="PANTHER" id="PTHR23514:SF3">
    <property type="entry name" value="BYPASS OF STOP CODON PROTEIN 6"/>
    <property type="match status" value="1"/>
</dbReference>
<dbReference type="Gene3D" id="1.20.1250.20">
    <property type="entry name" value="MFS general substrate transporter like domains"/>
    <property type="match status" value="2"/>
</dbReference>
<dbReference type="KEGG" id="tact:SG35_022050"/>
<dbReference type="RefSeq" id="WP_044832955.1">
    <property type="nucleotide sequence ID" value="NZ_CP059735.1"/>
</dbReference>
<dbReference type="AlphaFoldDB" id="A0AAF0C2R8"/>
<keyword evidence="5 7" id="KW-1133">Transmembrane helix</keyword>
<evidence type="ECO:0000256" key="7">
    <source>
        <dbReference type="SAM" id="Phobius"/>
    </source>
</evidence>
<dbReference type="PANTHER" id="PTHR23514">
    <property type="entry name" value="BYPASS OF STOP CODON PROTEIN 6"/>
    <property type="match status" value="1"/>
</dbReference>
<feature type="transmembrane region" description="Helical" evidence="7">
    <location>
        <begin position="294"/>
        <end position="316"/>
    </location>
</feature>
<proteinExistence type="inferred from homology"/>
<feature type="transmembrane region" description="Helical" evidence="7">
    <location>
        <begin position="270"/>
        <end position="288"/>
    </location>
</feature>
<dbReference type="SUPFAM" id="SSF103473">
    <property type="entry name" value="MFS general substrate transporter"/>
    <property type="match status" value="1"/>
</dbReference>
<evidence type="ECO:0000256" key="2">
    <source>
        <dbReference type="ARBA" id="ARBA00008335"/>
    </source>
</evidence>
<evidence type="ECO:0000256" key="5">
    <source>
        <dbReference type="ARBA" id="ARBA00022989"/>
    </source>
</evidence>
<keyword evidence="6 7" id="KW-0472">Membrane</keyword>
<dbReference type="InterPro" id="IPR011701">
    <property type="entry name" value="MFS"/>
</dbReference>
<feature type="transmembrane region" description="Helical" evidence="7">
    <location>
        <begin position="77"/>
        <end position="95"/>
    </location>
</feature>
<gene>
    <name evidence="9" type="ORF">SG35_022050</name>
</gene>
<feature type="transmembrane region" description="Helical" evidence="7">
    <location>
        <begin position="138"/>
        <end position="157"/>
    </location>
</feature>
<dbReference type="InterPro" id="IPR036259">
    <property type="entry name" value="MFS_trans_sf"/>
</dbReference>
<reference evidence="9 10" key="2">
    <citation type="journal article" date="2022" name="Mar. Drugs">
        <title>Bioassay-Guided Fractionation Leads to the Detection of Cholic Acid Generated by the Rare Thalassomonas sp.</title>
        <authorList>
            <person name="Pheiffer F."/>
            <person name="Schneider Y.K."/>
            <person name="Hansen E.H."/>
            <person name="Andersen J.H."/>
            <person name="Isaksson J."/>
            <person name="Busche T."/>
            <person name="R C."/>
            <person name="Kalinowski J."/>
            <person name="Zyl L.V."/>
            <person name="Trindade M."/>
        </authorList>
    </citation>
    <scope>NUCLEOTIDE SEQUENCE [LARGE SCALE GENOMIC DNA]</scope>
    <source>
        <strain evidence="9 10">A5K-106</strain>
    </source>
</reference>
<feature type="transmembrane region" description="Helical" evidence="7">
    <location>
        <begin position="163"/>
        <end position="182"/>
    </location>
</feature>
<dbReference type="GO" id="GO:0016020">
    <property type="term" value="C:membrane"/>
    <property type="evidence" value="ECO:0007669"/>
    <property type="project" value="TreeGrafter"/>
</dbReference>
<feature type="transmembrane region" description="Helical" evidence="7">
    <location>
        <begin position="241"/>
        <end position="258"/>
    </location>
</feature>
<dbReference type="InterPro" id="IPR020846">
    <property type="entry name" value="MFS_dom"/>
</dbReference>
<sequence>MSETSTQTSRLFTASCIALMVTAMTFAIRAGILTQLGQDFSLSDVELGWVNSMAFLGFPLATLIGGAIYNAIGAKKLLIAAFICHLLGLVLTINASGFWSLLISTFFIGFANGAVEAGCNPLITALYPDNKTTMLNRFHVWFPGGIVIGALISKLMTDMGLSWQLQIAVMLLPALIYGLLVLKQEFPPLDRATTSTLANIKALASPLFLFMLICMTLTATTELGTQQWIERMLGASGASPMLIMALITGLMAFGRYFAGPLIHRFNPAGVLLASAILATTGIYAMSLASGWTVYPAAILFALGVTYFWPTMLGFVAENNPQTGAIGLSVIGGMGMFAVSMWNPVIGSWIDDARNQALATQASAAQAELVAGQTVLSNLTLFPLTLILAFSLLCCYQAFKKPRSSAAIPG</sequence>
<dbReference type="GO" id="GO:0012505">
    <property type="term" value="C:endomembrane system"/>
    <property type="evidence" value="ECO:0007669"/>
    <property type="project" value="UniProtKB-SubCell"/>
</dbReference>
<protein>
    <submittedName>
        <fullName evidence="9">MFS transporter</fullName>
    </submittedName>
</protein>
<evidence type="ECO:0000256" key="6">
    <source>
        <dbReference type="ARBA" id="ARBA00023136"/>
    </source>
</evidence>
<comment type="similarity">
    <text evidence="2">Belongs to the major facilitator superfamily.</text>
</comment>
<feature type="transmembrane region" description="Helical" evidence="7">
    <location>
        <begin position="101"/>
        <end position="126"/>
    </location>
</feature>
<feature type="transmembrane region" description="Helical" evidence="7">
    <location>
        <begin position="52"/>
        <end position="72"/>
    </location>
</feature>
<feature type="transmembrane region" description="Helical" evidence="7">
    <location>
        <begin position="323"/>
        <end position="341"/>
    </location>
</feature>
<dbReference type="PROSITE" id="PS50850">
    <property type="entry name" value="MFS"/>
    <property type="match status" value="1"/>
</dbReference>
<keyword evidence="3" id="KW-0813">Transport</keyword>